<dbReference type="Pfam" id="PF17917">
    <property type="entry name" value="RT_RNaseH"/>
    <property type="match status" value="1"/>
</dbReference>
<dbReference type="InterPro" id="IPR041588">
    <property type="entry name" value="Integrase_H2C2"/>
</dbReference>
<dbReference type="PANTHER" id="PTHR37984:SF7">
    <property type="entry name" value="INTEGRASE CATALYTIC DOMAIN-CONTAINING PROTEIN"/>
    <property type="match status" value="1"/>
</dbReference>
<keyword evidence="4" id="KW-0548">Nucleotidyltransferase</keyword>
<dbReference type="CDD" id="cd01647">
    <property type="entry name" value="RT_LTR"/>
    <property type="match status" value="1"/>
</dbReference>
<dbReference type="EC" id="3.1.26.4" evidence="2"/>
<dbReference type="InterPro" id="IPR043502">
    <property type="entry name" value="DNA/RNA_pol_sf"/>
</dbReference>
<dbReference type="SUPFAM" id="SSF56672">
    <property type="entry name" value="DNA/RNA polymerases"/>
    <property type="match status" value="1"/>
</dbReference>
<keyword evidence="3" id="KW-0808">Transferase</keyword>
<dbReference type="InterPro" id="IPR041373">
    <property type="entry name" value="RT_RNaseH"/>
</dbReference>
<dbReference type="Ensembl" id="ENSORLT00020014630.1">
    <property type="protein sequence ID" value="ENSORLP00020021414.1"/>
    <property type="gene ID" value="ENSORLG00020001172.1"/>
</dbReference>
<dbReference type="GO" id="GO:0003964">
    <property type="term" value="F:RNA-directed DNA polymerase activity"/>
    <property type="evidence" value="ECO:0007669"/>
    <property type="project" value="UniProtKB-KW"/>
</dbReference>
<dbReference type="FunFam" id="3.10.20.370:FF:000001">
    <property type="entry name" value="Retrovirus-related Pol polyprotein from transposon 17.6-like protein"/>
    <property type="match status" value="1"/>
</dbReference>
<dbReference type="InterPro" id="IPR000477">
    <property type="entry name" value="RT_dom"/>
</dbReference>
<dbReference type="Gene3D" id="3.30.70.270">
    <property type="match status" value="2"/>
</dbReference>
<dbReference type="PANTHER" id="PTHR37984">
    <property type="entry name" value="PROTEIN CBG26694"/>
    <property type="match status" value="1"/>
</dbReference>
<dbReference type="InterPro" id="IPR050951">
    <property type="entry name" value="Retrovirus_Pol_polyprotein"/>
</dbReference>
<reference evidence="11" key="4">
    <citation type="submission" date="2025-09" db="UniProtKB">
        <authorList>
            <consortium name="Ensembl"/>
        </authorList>
    </citation>
    <scope>IDENTIFICATION</scope>
    <source>
        <strain evidence="11">HNI</strain>
    </source>
</reference>
<evidence type="ECO:0000256" key="4">
    <source>
        <dbReference type="ARBA" id="ARBA00022695"/>
    </source>
</evidence>
<dbReference type="GO" id="GO:0004523">
    <property type="term" value="F:RNA-DNA hybrid ribonuclease activity"/>
    <property type="evidence" value="ECO:0007669"/>
    <property type="project" value="UniProtKB-EC"/>
</dbReference>
<evidence type="ECO:0000256" key="3">
    <source>
        <dbReference type="ARBA" id="ARBA00022679"/>
    </source>
</evidence>
<name>A0A3P9LL44_ORYLA</name>
<evidence type="ECO:0000256" key="7">
    <source>
        <dbReference type="ARBA" id="ARBA00022801"/>
    </source>
</evidence>
<evidence type="ECO:0000313" key="11">
    <source>
        <dbReference type="Ensembl" id="ENSORLP00020021414.1"/>
    </source>
</evidence>
<keyword evidence="6" id="KW-0255">Endonuclease</keyword>
<keyword evidence="7" id="KW-0378">Hydrolase</keyword>
<evidence type="ECO:0000256" key="1">
    <source>
        <dbReference type="ARBA" id="ARBA00010879"/>
    </source>
</evidence>
<feature type="domain" description="Reverse transcriptase" evidence="10">
    <location>
        <begin position="65"/>
        <end position="243"/>
    </location>
</feature>
<dbReference type="Gene3D" id="3.10.10.10">
    <property type="entry name" value="HIV Type 1 Reverse Transcriptase, subunit A, domain 1"/>
    <property type="match status" value="1"/>
</dbReference>
<dbReference type="PROSITE" id="PS50878">
    <property type="entry name" value="RT_POL"/>
    <property type="match status" value="1"/>
</dbReference>
<accession>A0A3P9LL44</accession>
<dbReference type="InterPro" id="IPR043128">
    <property type="entry name" value="Rev_trsase/Diguanyl_cyclase"/>
</dbReference>
<reference evidence="11" key="3">
    <citation type="submission" date="2025-08" db="UniProtKB">
        <authorList>
            <consortium name="Ensembl"/>
        </authorList>
    </citation>
    <scope>IDENTIFICATION</scope>
    <source>
        <strain evidence="11">HNI</strain>
    </source>
</reference>
<dbReference type="Gene3D" id="3.10.20.370">
    <property type="match status" value="1"/>
</dbReference>
<organism evidence="11 12">
    <name type="scientific">Oryzias latipes</name>
    <name type="common">Japanese rice fish</name>
    <name type="synonym">Japanese killifish</name>
    <dbReference type="NCBI Taxonomy" id="8090"/>
    <lineage>
        <taxon>Eukaryota</taxon>
        <taxon>Metazoa</taxon>
        <taxon>Chordata</taxon>
        <taxon>Craniata</taxon>
        <taxon>Vertebrata</taxon>
        <taxon>Euteleostomi</taxon>
        <taxon>Actinopterygii</taxon>
        <taxon>Neopterygii</taxon>
        <taxon>Teleostei</taxon>
        <taxon>Neoteleostei</taxon>
        <taxon>Acanthomorphata</taxon>
        <taxon>Ovalentaria</taxon>
        <taxon>Atherinomorphae</taxon>
        <taxon>Beloniformes</taxon>
        <taxon>Adrianichthyidae</taxon>
        <taxon>Oryziinae</taxon>
        <taxon>Oryzias</taxon>
    </lineage>
</organism>
<dbReference type="FunFam" id="1.10.340.70:FF:000003">
    <property type="entry name" value="Protein CBG25708"/>
    <property type="match status" value="1"/>
</dbReference>
<protein>
    <recommendedName>
        <fullName evidence="9">Gypsy retrotransposon integrase-like protein 1</fullName>
        <ecNumber evidence="2">3.1.26.4</ecNumber>
    </recommendedName>
</protein>
<keyword evidence="8" id="KW-0695">RNA-directed DNA polymerase</keyword>
<dbReference type="Proteomes" id="UP000265180">
    <property type="component" value="Chromosome 19"/>
</dbReference>
<dbReference type="CDD" id="cd09274">
    <property type="entry name" value="RNase_HI_RT_Ty3"/>
    <property type="match status" value="1"/>
</dbReference>
<keyword evidence="5" id="KW-0540">Nuclease</keyword>
<evidence type="ECO:0000256" key="9">
    <source>
        <dbReference type="ARBA" id="ARBA00039658"/>
    </source>
</evidence>
<reference key="1">
    <citation type="journal article" date="2007" name="Nature">
        <title>The medaka draft genome and insights into vertebrate genome evolution.</title>
        <authorList>
            <person name="Kasahara M."/>
            <person name="Naruse K."/>
            <person name="Sasaki S."/>
            <person name="Nakatani Y."/>
            <person name="Qu W."/>
            <person name="Ahsan B."/>
            <person name="Yamada T."/>
            <person name="Nagayasu Y."/>
            <person name="Doi K."/>
            <person name="Kasai Y."/>
            <person name="Jindo T."/>
            <person name="Kobayashi D."/>
            <person name="Shimada A."/>
            <person name="Toyoda A."/>
            <person name="Kuroki Y."/>
            <person name="Fujiyama A."/>
            <person name="Sasaki T."/>
            <person name="Shimizu A."/>
            <person name="Asakawa S."/>
            <person name="Shimizu N."/>
            <person name="Hashimoto S."/>
            <person name="Yang J."/>
            <person name="Lee Y."/>
            <person name="Matsushima K."/>
            <person name="Sugano S."/>
            <person name="Sakaizumi M."/>
            <person name="Narita T."/>
            <person name="Ohishi K."/>
            <person name="Haga S."/>
            <person name="Ohta F."/>
            <person name="Nomoto H."/>
            <person name="Nogata K."/>
            <person name="Morishita T."/>
            <person name="Endo T."/>
            <person name="Shin-I T."/>
            <person name="Takeda H."/>
            <person name="Morishita S."/>
            <person name="Kohara Y."/>
        </authorList>
    </citation>
    <scope>NUCLEOTIDE SEQUENCE [LARGE SCALE GENOMIC DNA]</scope>
    <source>
        <strain>Hd-rR</strain>
    </source>
</reference>
<comment type="similarity">
    <text evidence="1">Belongs to the beta type-B retroviral polymerase family. HERV class-II K(HML-2) pol subfamily.</text>
</comment>
<evidence type="ECO:0000256" key="2">
    <source>
        <dbReference type="ARBA" id="ARBA00012180"/>
    </source>
</evidence>
<reference evidence="11 12" key="2">
    <citation type="submission" date="2017-04" db="EMBL/GenBank/DDBJ databases">
        <title>CpG methylation of centromeres and impact of large insertions on vertebrate speciation.</title>
        <authorList>
            <person name="Ichikawa K."/>
            <person name="Yoshimura J."/>
            <person name="Morishita S."/>
        </authorList>
    </citation>
    <scope>NUCLEOTIDE SEQUENCE</scope>
    <source>
        <strain evidence="11 12">HNI</strain>
    </source>
</reference>
<dbReference type="AlphaFoldDB" id="A0A3P9LL44"/>
<evidence type="ECO:0000256" key="6">
    <source>
        <dbReference type="ARBA" id="ARBA00022759"/>
    </source>
</evidence>
<evidence type="ECO:0000313" key="12">
    <source>
        <dbReference type="Proteomes" id="UP000265180"/>
    </source>
</evidence>
<dbReference type="FunFam" id="3.30.70.270:FF:000026">
    <property type="entry name" value="Transposon Ty3-G Gag-Pol polyprotein"/>
    <property type="match status" value="1"/>
</dbReference>
<dbReference type="FunFam" id="3.10.10.10:FF:000003">
    <property type="entry name" value="Retrovirus-related Pol polyprotein from transposon 297-like Protein"/>
    <property type="match status" value="1"/>
</dbReference>
<evidence type="ECO:0000256" key="8">
    <source>
        <dbReference type="ARBA" id="ARBA00022918"/>
    </source>
</evidence>
<proteinExistence type="inferred from homology"/>
<dbReference type="Pfam" id="PF00078">
    <property type="entry name" value="RVT_1"/>
    <property type="match status" value="1"/>
</dbReference>
<dbReference type="Gene3D" id="1.10.340.70">
    <property type="match status" value="1"/>
</dbReference>
<evidence type="ECO:0000259" key="10">
    <source>
        <dbReference type="PROSITE" id="PS50878"/>
    </source>
</evidence>
<evidence type="ECO:0000256" key="5">
    <source>
        <dbReference type="ARBA" id="ARBA00022722"/>
    </source>
</evidence>
<sequence length="597" mass="68127">MSVTQTPVTNSMDEFKDVFTGIGLFPGECTIHLDPKATPVVHPPRRVPHALRSRLKKELENMEEQHIIVKVTEPTEWVNSMVVAEKPRTGKLRICLDPRDLNKAVKRPHYPLPTLDDITAKLAGARYFSVMDARSGYWAIKLTDESSKLTTFNTIFGRYRFLRLPFGLVSAQDEFQRKIDETYEGLEGVTAIVDDILIYGKTKAEHDRNLHAMLQRSRERGVRLNPDKSIICATEVSYFGHRLTADGIKPDPEKIRAIKEMEAPKNKGELETLLGMVNYLSKFAPCLSDINAPLRQLLKESSEFVWDAQHEQAFSKMKELITREPGPVLTYFDPSKQLKLQVDASKYGLGAVLLQDSKPVSYASRSLTDSEVNYAQIEKELYAILFGFKRFHHYVYGQHVIVESDHKPLEPIMQKPLALAPPRLQRMILQLQRYSFTILHKPGKDIPVADTLSRKSLPSQDDNMSEGMDLQVHTVYDNLPVSDIRLKEIQEETSKDTQLTVLKNIINNGWPEERKKCPQVAAEFWNHRNELSVINGIVFKGEKIIIPALLRAEMLSRVHVGHMGMEKCKQRARDILFWPGMSKDIENVVQNCTTCLE</sequence>
<dbReference type="Pfam" id="PF17921">
    <property type="entry name" value="Integrase_H2C2"/>
    <property type="match status" value="1"/>
</dbReference>